<proteinExistence type="evidence at transcript level"/>
<accession>Q5DAN0</accession>
<evidence type="ECO:0000313" key="2">
    <source>
        <dbReference type="EMBL" id="AAW27126.1"/>
    </source>
</evidence>
<feature type="compositionally biased region" description="Polar residues" evidence="1">
    <location>
        <begin position="143"/>
        <end position="162"/>
    </location>
</feature>
<name>Q5DAN0_SCHJA</name>
<protein>
    <submittedName>
        <fullName evidence="2">SJCHGC06925 protein</fullName>
    </submittedName>
</protein>
<feature type="region of interest" description="Disordered" evidence="1">
    <location>
        <begin position="120"/>
        <end position="162"/>
    </location>
</feature>
<organism evidence="2">
    <name type="scientific">Schistosoma japonicum</name>
    <name type="common">Blood fluke</name>
    <dbReference type="NCBI Taxonomy" id="6182"/>
    <lineage>
        <taxon>Eukaryota</taxon>
        <taxon>Metazoa</taxon>
        <taxon>Spiralia</taxon>
        <taxon>Lophotrochozoa</taxon>
        <taxon>Platyhelminthes</taxon>
        <taxon>Trematoda</taxon>
        <taxon>Digenea</taxon>
        <taxon>Strigeidida</taxon>
        <taxon>Schistosomatoidea</taxon>
        <taxon>Schistosomatidae</taxon>
        <taxon>Schistosoma</taxon>
    </lineage>
</organism>
<sequence>MYSNGRITIFYEDIPTGIDSNDLISEMSLYETIYDNHELLNSIRVPKRMIRTGTVVHLTPAQKYCSKETSNQACIDGSSPDVVCYWCDGSSVCTSTFDQYTEIWLENHCVIAVMGEDHKGDSSSSTSNLNPTETTSTSPETSNQQLEATTYSTDGSQQNAMY</sequence>
<dbReference type="EMBL" id="AY815394">
    <property type="protein sequence ID" value="AAW27126.1"/>
    <property type="molecule type" value="mRNA"/>
</dbReference>
<feature type="compositionally biased region" description="Low complexity" evidence="1">
    <location>
        <begin position="122"/>
        <end position="142"/>
    </location>
</feature>
<evidence type="ECO:0000256" key="1">
    <source>
        <dbReference type="SAM" id="MobiDB-lite"/>
    </source>
</evidence>
<dbReference type="AlphaFoldDB" id="Q5DAN0"/>
<reference evidence="2" key="1">
    <citation type="submission" date="2004-11" db="EMBL/GenBank/DDBJ databases">
        <title>The full-length cDNA sequences of Schistosoma japonicum genes.</title>
        <authorList>
            <person name="Han Z."/>
        </authorList>
    </citation>
    <scope>NUCLEOTIDE SEQUENCE</scope>
</reference>
<reference evidence="2" key="2">
    <citation type="journal article" date="2006" name="PLoS Pathog.">
        <title>New perspectives on host-parasite interplay by comparative transcriptomic and proteomic analyses of Schistosoma japonicum.</title>
        <authorList>
            <person name="Liu F."/>
            <person name="Lu J."/>
            <person name="Hu W."/>
            <person name="Wang S.Y."/>
            <person name="Cui S.J."/>
            <person name="Chi M."/>
            <person name="Yan Q."/>
            <person name="Wang X.R."/>
            <person name="Song H.D."/>
            <person name="Xu X.N."/>
            <person name="Wang J.J."/>
            <person name="Zhang X.L."/>
            <person name="Zhang X."/>
            <person name="Wang Z.Q."/>
            <person name="Xue C.L."/>
            <person name="Brindley P.J."/>
            <person name="McManus D.P."/>
            <person name="Yang P.Y."/>
            <person name="Feng Z."/>
            <person name="Chen Z."/>
            <person name="Han Z.G."/>
        </authorList>
    </citation>
    <scope>NUCLEOTIDE SEQUENCE</scope>
</reference>